<gene>
    <name evidence="3" type="ORF">M1O15_01170</name>
</gene>
<dbReference type="PANTHER" id="PTHR33169">
    <property type="entry name" value="PADR-FAMILY TRANSCRIPTIONAL REGULATOR"/>
    <property type="match status" value="1"/>
</dbReference>
<dbReference type="InterPro" id="IPR005149">
    <property type="entry name" value="Tscrpt_reg_PadR_N"/>
</dbReference>
<dbReference type="RefSeq" id="WP_248631234.1">
    <property type="nucleotide sequence ID" value="NZ_JALPTH010000001.1"/>
</dbReference>
<evidence type="ECO:0000256" key="1">
    <source>
        <dbReference type="SAM" id="MobiDB-lite"/>
    </source>
</evidence>
<dbReference type="Proteomes" id="UP001522868">
    <property type="component" value="Unassembled WGS sequence"/>
</dbReference>
<evidence type="ECO:0000313" key="4">
    <source>
        <dbReference type="Proteomes" id="UP001522868"/>
    </source>
</evidence>
<accession>A0ABT0I3Z2</accession>
<dbReference type="EMBL" id="JALPTH010000001">
    <property type="protein sequence ID" value="MCK8676045.1"/>
    <property type="molecule type" value="Genomic_DNA"/>
</dbReference>
<dbReference type="SUPFAM" id="SSF46785">
    <property type="entry name" value="Winged helix' DNA-binding domain"/>
    <property type="match status" value="1"/>
</dbReference>
<evidence type="ECO:0000259" key="2">
    <source>
        <dbReference type="Pfam" id="PF03551"/>
    </source>
</evidence>
<protein>
    <submittedName>
        <fullName evidence="3">Helix-turn-helix transcriptional regulator</fullName>
    </submittedName>
</protein>
<comment type="caution">
    <text evidence="3">The sequence shown here is derived from an EMBL/GenBank/DDBJ whole genome shotgun (WGS) entry which is preliminary data.</text>
</comment>
<name>A0ABT0I3Z2_9ACTN</name>
<feature type="compositionally biased region" description="Basic residues" evidence="1">
    <location>
        <begin position="40"/>
        <end position="49"/>
    </location>
</feature>
<dbReference type="PANTHER" id="PTHR33169:SF14">
    <property type="entry name" value="TRANSCRIPTIONAL REGULATOR RV3488"/>
    <property type="match status" value="1"/>
</dbReference>
<dbReference type="InterPro" id="IPR052509">
    <property type="entry name" value="Metal_resp_DNA-bind_regulator"/>
</dbReference>
<proteinExistence type="predicted"/>
<feature type="domain" description="Transcription regulator PadR N-terminal" evidence="2">
    <location>
        <begin position="64"/>
        <end position="136"/>
    </location>
</feature>
<feature type="region of interest" description="Disordered" evidence="1">
    <location>
        <begin position="34"/>
        <end position="53"/>
    </location>
</feature>
<dbReference type="InterPro" id="IPR036390">
    <property type="entry name" value="WH_DNA-bd_sf"/>
</dbReference>
<keyword evidence="4" id="KW-1185">Reference proteome</keyword>
<evidence type="ECO:0000313" key="3">
    <source>
        <dbReference type="EMBL" id="MCK8676045.1"/>
    </source>
</evidence>
<organism evidence="3 4">
    <name type="scientific">Streptomyces lichenis</name>
    <dbReference type="NCBI Taxonomy" id="2306967"/>
    <lineage>
        <taxon>Bacteria</taxon>
        <taxon>Bacillati</taxon>
        <taxon>Actinomycetota</taxon>
        <taxon>Actinomycetes</taxon>
        <taxon>Kitasatosporales</taxon>
        <taxon>Streptomycetaceae</taxon>
        <taxon>Streptomyces</taxon>
    </lineage>
</organism>
<reference evidence="3 4" key="1">
    <citation type="submission" date="2022-04" db="EMBL/GenBank/DDBJ databases">
        <title>Streptomyces sp. nov. LCR6-01 isolated from Lichen of Dirinaria sp.</title>
        <authorList>
            <person name="Kanchanasin P."/>
            <person name="Tanasupawat S."/>
            <person name="Phongsopitanun W."/>
        </authorList>
    </citation>
    <scope>NUCLEOTIDE SEQUENCE [LARGE SCALE GENOMIC DNA]</scope>
    <source>
        <strain evidence="3 4">LCR6-01</strain>
    </source>
</reference>
<sequence length="173" mass="19554">MWITYANPVPYPIPVPYAASTAYGGHRRRRAPAMVDHTSHQTHHPTGHHTGHETERRALLTPVVLLLLAERPGHGYELVQRLRAFGWPQAESAHVYRLLRSMESCGSIASRWRATGPGPARREYRLTPEGAGELAEWSGRLGELHTTLHVFLERCERLEPPAARTARPPDRRL</sequence>
<dbReference type="Gene3D" id="1.10.10.10">
    <property type="entry name" value="Winged helix-like DNA-binding domain superfamily/Winged helix DNA-binding domain"/>
    <property type="match status" value="1"/>
</dbReference>
<dbReference type="InterPro" id="IPR036388">
    <property type="entry name" value="WH-like_DNA-bd_sf"/>
</dbReference>
<dbReference type="Pfam" id="PF03551">
    <property type="entry name" value="PadR"/>
    <property type="match status" value="1"/>
</dbReference>